<dbReference type="Proteomes" id="UP001163823">
    <property type="component" value="Chromosome 12"/>
</dbReference>
<dbReference type="Gene3D" id="2.80.10.50">
    <property type="match status" value="1"/>
</dbReference>
<organism evidence="4 5">
    <name type="scientific">Quillaja saponaria</name>
    <name type="common">Soap bark tree</name>
    <dbReference type="NCBI Taxonomy" id="32244"/>
    <lineage>
        <taxon>Eukaryota</taxon>
        <taxon>Viridiplantae</taxon>
        <taxon>Streptophyta</taxon>
        <taxon>Embryophyta</taxon>
        <taxon>Tracheophyta</taxon>
        <taxon>Spermatophyta</taxon>
        <taxon>Magnoliopsida</taxon>
        <taxon>eudicotyledons</taxon>
        <taxon>Gunneridae</taxon>
        <taxon>Pentapetalae</taxon>
        <taxon>rosids</taxon>
        <taxon>fabids</taxon>
        <taxon>Fabales</taxon>
        <taxon>Quillajaceae</taxon>
        <taxon>Quillaja</taxon>
    </lineage>
</organism>
<keyword evidence="3" id="KW-0732">Signal</keyword>
<accession>A0AAD7KZQ0</accession>
<dbReference type="CDD" id="cd23367">
    <property type="entry name" value="beta-trefoil_STI_KPI104-like"/>
    <property type="match status" value="1"/>
</dbReference>
<evidence type="ECO:0000313" key="5">
    <source>
        <dbReference type="Proteomes" id="UP001163823"/>
    </source>
</evidence>
<dbReference type="SMART" id="SM00452">
    <property type="entry name" value="STI"/>
    <property type="match status" value="1"/>
</dbReference>
<dbReference type="InterPro" id="IPR002160">
    <property type="entry name" value="Prot_inh_Kunz-lg"/>
</dbReference>
<evidence type="ECO:0000256" key="3">
    <source>
        <dbReference type="SAM" id="SignalP"/>
    </source>
</evidence>
<dbReference type="SUPFAM" id="SSF50386">
    <property type="entry name" value="STI-like"/>
    <property type="match status" value="1"/>
</dbReference>
<keyword evidence="5" id="KW-1185">Reference proteome</keyword>
<dbReference type="PROSITE" id="PS00283">
    <property type="entry name" value="SOYBEAN_KUNITZ"/>
    <property type="match status" value="1"/>
</dbReference>
<reference evidence="4" key="1">
    <citation type="journal article" date="2023" name="Science">
        <title>Elucidation of the pathway for biosynthesis of saponin adjuvants from the soapbark tree.</title>
        <authorList>
            <person name="Reed J."/>
            <person name="Orme A."/>
            <person name="El-Demerdash A."/>
            <person name="Owen C."/>
            <person name="Martin L.B.B."/>
            <person name="Misra R.C."/>
            <person name="Kikuchi S."/>
            <person name="Rejzek M."/>
            <person name="Martin A.C."/>
            <person name="Harkess A."/>
            <person name="Leebens-Mack J."/>
            <person name="Louveau T."/>
            <person name="Stephenson M.J."/>
            <person name="Osbourn A."/>
        </authorList>
    </citation>
    <scope>NUCLEOTIDE SEQUENCE</scope>
    <source>
        <strain evidence="4">S10</strain>
    </source>
</reference>
<feature type="chain" id="PRO_5042168951" evidence="3">
    <location>
        <begin position="25"/>
        <end position="219"/>
    </location>
</feature>
<dbReference type="KEGG" id="qsa:O6P43_029241"/>
<sequence>MSMRFIGSLSLIWLFLATAALAQANDPVLDTTGQALQRGQEYYIKPAVTELGGRFTLIDRNSSCPLFVGQVGSQIGQIGRVGGENVTATEGLPVVFTPFEEGERVIRVNRDFSVAFSAFTTCAQSTTWKVGERDTETGRRLIVTGAVSEESPVWKAGSYFRIEECQSAGGGNIYNLAWCPTEVCPSCRLRCGAIGNLVENRKILSALDGNVLPVEFERA</sequence>
<dbReference type="InterPro" id="IPR011065">
    <property type="entry name" value="Kunitz_inhibitor_STI-like_sf"/>
</dbReference>
<dbReference type="PANTHER" id="PTHR33107:SF81">
    <property type="entry name" value="TRYPSIN INHIBITOR A"/>
    <property type="match status" value="1"/>
</dbReference>
<proteinExistence type="inferred from homology"/>
<dbReference type="Pfam" id="PF00197">
    <property type="entry name" value="Kunitz_legume"/>
    <property type="match status" value="1"/>
</dbReference>
<keyword evidence="2" id="KW-1015">Disulfide bond</keyword>
<dbReference type="AlphaFoldDB" id="A0AAD7KZQ0"/>
<comment type="similarity">
    <text evidence="1">Belongs to the protease inhibitor I3 (leguminous Kunitz-type inhibitor) family.</text>
</comment>
<evidence type="ECO:0000256" key="1">
    <source>
        <dbReference type="ARBA" id="ARBA00005440"/>
    </source>
</evidence>
<gene>
    <name evidence="4" type="ORF">O6P43_029241</name>
</gene>
<dbReference type="GO" id="GO:0004866">
    <property type="term" value="F:endopeptidase inhibitor activity"/>
    <property type="evidence" value="ECO:0007669"/>
    <property type="project" value="InterPro"/>
</dbReference>
<feature type="signal peptide" evidence="3">
    <location>
        <begin position="1"/>
        <end position="24"/>
    </location>
</feature>
<comment type="caution">
    <text evidence="4">The sequence shown here is derived from an EMBL/GenBank/DDBJ whole genome shotgun (WGS) entry which is preliminary data.</text>
</comment>
<name>A0AAD7KZQ0_QUISA</name>
<dbReference type="PANTHER" id="PTHR33107">
    <property type="entry name" value="KUNITZ TRYPSIN INHIBITOR 2"/>
    <property type="match status" value="1"/>
</dbReference>
<evidence type="ECO:0000313" key="4">
    <source>
        <dbReference type="EMBL" id="KAJ7948813.1"/>
    </source>
</evidence>
<protein>
    <submittedName>
        <fullName evidence="4">Kunitz type trypsin inhibitor</fullName>
    </submittedName>
</protein>
<dbReference type="EMBL" id="JARAOO010000012">
    <property type="protein sequence ID" value="KAJ7948813.1"/>
    <property type="molecule type" value="Genomic_DNA"/>
</dbReference>
<evidence type="ECO:0000256" key="2">
    <source>
        <dbReference type="ARBA" id="ARBA00023157"/>
    </source>
</evidence>